<dbReference type="PROSITE" id="PS50994">
    <property type="entry name" value="INTEGRASE"/>
    <property type="match status" value="1"/>
</dbReference>
<dbReference type="InterPro" id="IPR025948">
    <property type="entry name" value="HTH-like_dom"/>
</dbReference>
<reference evidence="4 6" key="1">
    <citation type="submission" date="2017-11" db="EMBL/GenBank/DDBJ databases">
        <title>Animal gut microbial communities from fecal samples from Wisconsin, USA.</title>
        <authorList>
            <person name="Neumann A."/>
        </authorList>
    </citation>
    <scope>NUCLEOTIDE SEQUENCE [LARGE SCALE GENOMIC DNA]</scope>
    <source>
        <strain evidence="4 6">UWS3</strain>
    </source>
</reference>
<gene>
    <name evidence="2" type="ORF">BGX16_0619</name>
    <name evidence="3" type="ORF">BGX16_1580</name>
    <name evidence="4" type="ORF">BGX16_1957</name>
    <name evidence="5" type="ORF">BGX16_2775</name>
</gene>
<dbReference type="Proteomes" id="UP000231134">
    <property type="component" value="Unassembled WGS sequence"/>
</dbReference>
<dbReference type="SUPFAM" id="SSF53098">
    <property type="entry name" value="Ribonuclease H-like"/>
    <property type="match status" value="1"/>
</dbReference>
<dbReference type="PANTHER" id="PTHR46889:SF4">
    <property type="entry name" value="TRANSPOSASE INSO FOR INSERTION SEQUENCE ELEMENT IS911B-RELATED"/>
    <property type="match status" value="1"/>
</dbReference>
<feature type="domain" description="Integrase catalytic" evidence="1">
    <location>
        <begin position="109"/>
        <end position="271"/>
    </location>
</feature>
<dbReference type="AlphaFoldDB" id="A0A2M9A8F8"/>
<dbReference type="InterPro" id="IPR036397">
    <property type="entry name" value="RNaseH_sf"/>
</dbReference>
<dbReference type="Pfam" id="PF13276">
    <property type="entry name" value="HTH_21"/>
    <property type="match status" value="1"/>
</dbReference>
<evidence type="ECO:0000313" key="2">
    <source>
        <dbReference type="EMBL" id="PJJ40682.1"/>
    </source>
</evidence>
<dbReference type="InterPro" id="IPR050900">
    <property type="entry name" value="Transposase_IS3/IS150/IS904"/>
</dbReference>
<evidence type="ECO:0000313" key="5">
    <source>
        <dbReference type="EMBL" id="PJJ42731.1"/>
    </source>
</evidence>
<evidence type="ECO:0000259" key="1">
    <source>
        <dbReference type="PROSITE" id="PS50994"/>
    </source>
</evidence>
<comment type="caution">
    <text evidence="4">The sequence shown here is derived from an EMBL/GenBank/DDBJ whole genome shotgun (WGS) entry which is preliminary data.</text>
</comment>
<protein>
    <submittedName>
        <fullName evidence="4">Transposase InsO family protein</fullName>
    </submittedName>
</protein>
<dbReference type="EMBL" id="PGEX01000001">
    <property type="protein sequence ID" value="PJJ40682.1"/>
    <property type="molecule type" value="Genomic_DNA"/>
</dbReference>
<evidence type="ECO:0000313" key="3">
    <source>
        <dbReference type="EMBL" id="PJJ41596.1"/>
    </source>
</evidence>
<accession>A0A2M9A8F8</accession>
<proteinExistence type="predicted"/>
<dbReference type="Gene3D" id="3.30.420.10">
    <property type="entry name" value="Ribonuclease H-like superfamily/Ribonuclease H"/>
    <property type="match status" value="1"/>
</dbReference>
<sequence>MSAEYALRHLLKASGLSRSTYYYNLKDGPDRYAVVRKRIKAIHAQNKGRYGYRRIVAQLRNEGYAINHKTVYRLMKEDGLKNVRRRCKYRSYKGEVGKTAPNRLKRNFNTKAPNRKWTTDVTQINIGMDKCYLSPILDMYNGEIVSYAISDHPDLKMVMDMLDRAYAKKRTWKRLVLHSDQGWHYQHAIYQKSLKDHKIIQSMSRKGNCLDNAMMENFFGIMKSELLYPNTFRNMDHFKQELRKYIEYYNNDRIKLRLNGMSPVQYRTHNAVLS</sequence>
<dbReference type="InterPro" id="IPR001584">
    <property type="entry name" value="Integrase_cat-core"/>
</dbReference>
<name>A0A2M9A8F8_9BACT</name>
<dbReference type="NCBIfam" id="NF033516">
    <property type="entry name" value="transpos_IS3"/>
    <property type="match status" value="1"/>
</dbReference>
<organism evidence="4 6">
    <name type="scientific">Hallerella succinigenes</name>
    <dbReference type="NCBI Taxonomy" id="1896222"/>
    <lineage>
        <taxon>Bacteria</taxon>
        <taxon>Pseudomonadati</taxon>
        <taxon>Fibrobacterota</taxon>
        <taxon>Fibrobacteria</taxon>
        <taxon>Fibrobacterales</taxon>
        <taxon>Fibrobacteraceae</taxon>
        <taxon>Hallerella</taxon>
    </lineage>
</organism>
<dbReference type="EMBL" id="PGEX01000001">
    <property type="protein sequence ID" value="PJJ42731.1"/>
    <property type="molecule type" value="Genomic_DNA"/>
</dbReference>
<dbReference type="Pfam" id="PF00665">
    <property type="entry name" value="rve"/>
    <property type="match status" value="1"/>
</dbReference>
<dbReference type="InterPro" id="IPR012337">
    <property type="entry name" value="RNaseH-like_sf"/>
</dbReference>
<dbReference type="EMBL" id="PGEX01000001">
    <property type="protein sequence ID" value="PJJ41948.1"/>
    <property type="molecule type" value="Genomic_DNA"/>
</dbReference>
<dbReference type="GO" id="GO:0003676">
    <property type="term" value="F:nucleic acid binding"/>
    <property type="evidence" value="ECO:0007669"/>
    <property type="project" value="InterPro"/>
</dbReference>
<dbReference type="PANTHER" id="PTHR46889">
    <property type="entry name" value="TRANSPOSASE INSF FOR INSERTION SEQUENCE IS3B-RELATED"/>
    <property type="match status" value="1"/>
</dbReference>
<dbReference type="GO" id="GO:0015074">
    <property type="term" value="P:DNA integration"/>
    <property type="evidence" value="ECO:0007669"/>
    <property type="project" value="InterPro"/>
</dbReference>
<keyword evidence="6" id="KW-1185">Reference proteome</keyword>
<dbReference type="Pfam" id="PF13333">
    <property type="entry name" value="rve_2"/>
    <property type="match status" value="1"/>
</dbReference>
<evidence type="ECO:0000313" key="6">
    <source>
        <dbReference type="Proteomes" id="UP000231134"/>
    </source>
</evidence>
<dbReference type="EMBL" id="PGEX01000001">
    <property type="protein sequence ID" value="PJJ41596.1"/>
    <property type="molecule type" value="Genomic_DNA"/>
</dbReference>
<evidence type="ECO:0000313" key="4">
    <source>
        <dbReference type="EMBL" id="PJJ41948.1"/>
    </source>
</evidence>
<dbReference type="InterPro" id="IPR048020">
    <property type="entry name" value="Transpos_IS3"/>
</dbReference>